<keyword evidence="2" id="KW-1185">Reference proteome</keyword>
<feature type="non-terminal residue" evidence="1">
    <location>
        <position position="33"/>
    </location>
</feature>
<name>A0A392TJE4_9FABA</name>
<comment type="caution">
    <text evidence="1">The sequence shown here is derived from an EMBL/GenBank/DDBJ whole genome shotgun (WGS) entry which is preliminary data.</text>
</comment>
<dbReference type="AlphaFoldDB" id="A0A392TJE4"/>
<accession>A0A392TJE4</accession>
<protein>
    <submittedName>
        <fullName evidence="1">Uncharacterized protein</fullName>
    </submittedName>
</protein>
<evidence type="ECO:0000313" key="1">
    <source>
        <dbReference type="EMBL" id="MCI61251.1"/>
    </source>
</evidence>
<proteinExistence type="predicted"/>
<evidence type="ECO:0000313" key="2">
    <source>
        <dbReference type="Proteomes" id="UP000265520"/>
    </source>
</evidence>
<organism evidence="1 2">
    <name type="scientific">Trifolium medium</name>
    <dbReference type="NCBI Taxonomy" id="97028"/>
    <lineage>
        <taxon>Eukaryota</taxon>
        <taxon>Viridiplantae</taxon>
        <taxon>Streptophyta</taxon>
        <taxon>Embryophyta</taxon>
        <taxon>Tracheophyta</taxon>
        <taxon>Spermatophyta</taxon>
        <taxon>Magnoliopsida</taxon>
        <taxon>eudicotyledons</taxon>
        <taxon>Gunneridae</taxon>
        <taxon>Pentapetalae</taxon>
        <taxon>rosids</taxon>
        <taxon>fabids</taxon>
        <taxon>Fabales</taxon>
        <taxon>Fabaceae</taxon>
        <taxon>Papilionoideae</taxon>
        <taxon>50 kb inversion clade</taxon>
        <taxon>NPAAA clade</taxon>
        <taxon>Hologalegina</taxon>
        <taxon>IRL clade</taxon>
        <taxon>Trifolieae</taxon>
        <taxon>Trifolium</taxon>
    </lineage>
</organism>
<dbReference type="EMBL" id="LXQA010596175">
    <property type="protein sequence ID" value="MCI61251.1"/>
    <property type="molecule type" value="Genomic_DNA"/>
</dbReference>
<sequence length="33" mass="3727">MASSVFRGWKLHVALGALVRRARGEFQNLATQR</sequence>
<dbReference type="Proteomes" id="UP000265520">
    <property type="component" value="Unassembled WGS sequence"/>
</dbReference>
<reference evidence="1 2" key="1">
    <citation type="journal article" date="2018" name="Front. Plant Sci.">
        <title>Red Clover (Trifolium pratense) and Zigzag Clover (T. medium) - A Picture of Genomic Similarities and Differences.</title>
        <authorList>
            <person name="Dluhosova J."/>
            <person name="Istvanek J."/>
            <person name="Nedelnik J."/>
            <person name="Repkova J."/>
        </authorList>
    </citation>
    <scope>NUCLEOTIDE SEQUENCE [LARGE SCALE GENOMIC DNA]</scope>
    <source>
        <strain evidence="2">cv. 10/8</strain>
        <tissue evidence="1">Leaf</tissue>
    </source>
</reference>